<feature type="region of interest" description="Disordered" evidence="1">
    <location>
        <begin position="18"/>
        <end position="51"/>
    </location>
</feature>
<dbReference type="EMBL" id="JAMKOV010000001">
    <property type="protein sequence ID" value="KAI8046097.1"/>
    <property type="molecule type" value="Genomic_DNA"/>
</dbReference>
<reference evidence="2" key="1">
    <citation type="journal article" date="2023" name="Genome Biol. Evol.">
        <title>Long-read-based Genome Assembly of Drosophila gunungcola Reveals Fewer Chemosensory Genes in Flower-breeding Species.</title>
        <authorList>
            <person name="Negi A."/>
            <person name="Liao B.Y."/>
            <person name="Yeh S.D."/>
        </authorList>
    </citation>
    <scope>NUCLEOTIDE SEQUENCE</scope>
    <source>
        <strain evidence="2">Sukarami</strain>
    </source>
</reference>
<evidence type="ECO:0000313" key="3">
    <source>
        <dbReference type="Proteomes" id="UP001059596"/>
    </source>
</evidence>
<dbReference type="AlphaFoldDB" id="A0A9Q0BVD1"/>
<comment type="caution">
    <text evidence="2">The sequence shown here is derived from an EMBL/GenBank/DDBJ whole genome shotgun (WGS) entry which is preliminary data.</text>
</comment>
<accession>A0A9Q0BVD1</accession>
<keyword evidence="3" id="KW-1185">Reference proteome</keyword>
<evidence type="ECO:0000313" key="2">
    <source>
        <dbReference type="EMBL" id="KAI8046097.1"/>
    </source>
</evidence>
<name>A0A9Q0BVD1_9MUSC</name>
<organism evidence="2 3">
    <name type="scientific">Drosophila gunungcola</name>
    <name type="common">fruit fly</name>
    <dbReference type="NCBI Taxonomy" id="103775"/>
    <lineage>
        <taxon>Eukaryota</taxon>
        <taxon>Metazoa</taxon>
        <taxon>Ecdysozoa</taxon>
        <taxon>Arthropoda</taxon>
        <taxon>Hexapoda</taxon>
        <taxon>Insecta</taxon>
        <taxon>Pterygota</taxon>
        <taxon>Neoptera</taxon>
        <taxon>Endopterygota</taxon>
        <taxon>Diptera</taxon>
        <taxon>Brachycera</taxon>
        <taxon>Muscomorpha</taxon>
        <taxon>Ephydroidea</taxon>
        <taxon>Drosophilidae</taxon>
        <taxon>Drosophila</taxon>
        <taxon>Sophophora</taxon>
    </lineage>
</organism>
<dbReference type="Proteomes" id="UP001059596">
    <property type="component" value="Chromosome 3R"/>
</dbReference>
<proteinExistence type="predicted"/>
<feature type="compositionally biased region" description="Low complexity" evidence="1">
    <location>
        <begin position="26"/>
        <end position="51"/>
    </location>
</feature>
<protein>
    <submittedName>
        <fullName evidence="2">Uncharacterized protein</fullName>
    </submittedName>
</protein>
<evidence type="ECO:0000256" key="1">
    <source>
        <dbReference type="SAM" id="MobiDB-lite"/>
    </source>
</evidence>
<sequence length="87" mass="9050">MAASFVYRCRAPFAAEEKNVGKPIIGNGNSSNSSGSSSSGSSDFSSNSSRAAAGKSAAGKSAAFLPSLQWQQRLRILANAYTTEKKE</sequence>
<gene>
    <name evidence="2" type="ORF">M5D96_002297</name>
</gene>